<feature type="transmembrane region" description="Helical" evidence="10">
    <location>
        <begin position="146"/>
        <end position="162"/>
    </location>
</feature>
<dbReference type="GO" id="GO:0017004">
    <property type="term" value="P:cytochrome complex assembly"/>
    <property type="evidence" value="ECO:0007669"/>
    <property type="project" value="UniProtKB-KW"/>
</dbReference>
<evidence type="ECO:0000256" key="10">
    <source>
        <dbReference type="SAM" id="Phobius"/>
    </source>
</evidence>
<feature type="transmembrane region" description="Helical" evidence="10">
    <location>
        <begin position="248"/>
        <end position="271"/>
    </location>
</feature>
<keyword evidence="5 10" id="KW-0812">Transmembrane</keyword>
<evidence type="ECO:0000313" key="13">
    <source>
        <dbReference type="EMBL" id="KAF2282196.1"/>
    </source>
</evidence>
<feature type="transmembrane region" description="Helical" evidence="10">
    <location>
        <begin position="107"/>
        <end position="126"/>
    </location>
</feature>
<dbReference type="SUPFAM" id="SSF103025">
    <property type="entry name" value="Folate-binding domain"/>
    <property type="match status" value="1"/>
</dbReference>
<comment type="caution">
    <text evidence="13">The sequence shown here is derived from an EMBL/GenBank/DDBJ whole genome shotgun (WGS) entry which is preliminary data.</text>
</comment>
<evidence type="ECO:0000256" key="1">
    <source>
        <dbReference type="ARBA" id="ARBA00004429"/>
    </source>
</evidence>
<feature type="transmembrane region" description="Helical" evidence="10">
    <location>
        <begin position="174"/>
        <end position="202"/>
    </location>
</feature>
<dbReference type="InterPro" id="IPR032523">
    <property type="entry name" value="CcmF_C"/>
</dbReference>
<keyword evidence="4" id="KW-0997">Cell inner membrane</keyword>
<dbReference type="PRINTS" id="PR01411">
    <property type="entry name" value="CCMFBIOGNSIS"/>
</dbReference>
<dbReference type="EMBL" id="JAAGAX010000511">
    <property type="protein sequence ID" value="KAF2282196.1"/>
    <property type="molecule type" value="Genomic_DNA"/>
</dbReference>
<reference evidence="13 14" key="1">
    <citation type="journal article" date="2020" name="Mol. Plant">
        <title>The Chromosome-Based Rubber Tree Genome Provides New Insights into Spurge Genome Evolution and Rubber Biosynthesis.</title>
        <authorList>
            <person name="Liu J."/>
            <person name="Shi C."/>
            <person name="Shi C.C."/>
            <person name="Li W."/>
            <person name="Zhang Q.J."/>
            <person name="Zhang Y."/>
            <person name="Li K."/>
            <person name="Lu H.F."/>
            <person name="Shi C."/>
            <person name="Zhu S.T."/>
            <person name="Xiao Z.Y."/>
            <person name="Nan H."/>
            <person name="Yue Y."/>
            <person name="Zhu X.G."/>
            <person name="Wu Y."/>
            <person name="Hong X.N."/>
            <person name="Fan G.Y."/>
            <person name="Tong Y."/>
            <person name="Zhang D."/>
            <person name="Mao C.L."/>
            <person name="Liu Y.L."/>
            <person name="Hao S.J."/>
            <person name="Liu W.Q."/>
            <person name="Lv M.Q."/>
            <person name="Zhang H.B."/>
            <person name="Liu Y."/>
            <person name="Hu-Tang G.R."/>
            <person name="Wang J.P."/>
            <person name="Wang J.H."/>
            <person name="Sun Y.H."/>
            <person name="Ni S.B."/>
            <person name="Chen W.B."/>
            <person name="Zhang X.C."/>
            <person name="Jiao Y.N."/>
            <person name="Eichler E.E."/>
            <person name="Li G.H."/>
            <person name="Liu X."/>
            <person name="Gao L.Z."/>
        </authorList>
    </citation>
    <scope>NUCLEOTIDE SEQUENCE [LARGE SCALE GENOMIC DNA]</scope>
    <source>
        <strain evidence="14">cv. GT1</strain>
        <tissue evidence="13">Leaf</tissue>
    </source>
</reference>
<dbReference type="Gene3D" id="3.30.1360.120">
    <property type="entry name" value="Probable tRNA modification gtpase trme, domain 1"/>
    <property type="match status" value="1"/>
</dbReference>
<evidence type="ECO:0000259" key="11">
    <source>
        <dbReference type="Pfam" id="PF01578"/>
    </source>
</evidence>
<keyword evidence="14" id="KW-1185">Reference proteome</keyword>
<keyword evidence="3" id="KW-1003">Cell membrane</keyword>
<dbReference type="NCBIfam" id="TIGR03317">
    <property type="entry name" value="ygfZ_signature"/>
    <property type="match status" value="1"/>
</dbReference>
<feature type="transmembrane region" description="Helical" evidence="10">
    <location>
        <begin position="508"/>
        <end position="529"/>
    </location>
</feature>
<accession>A0A6A6K2A1</accession>
<feature type="domain" description="Cytochrome c-type biogenesis protein CcmF C-terminal" evidence="12">
    <location>
        <begin position="211"/>
        <end position="525"/>
    </location>
</feature>
<evidence type="ECO:0000256" key="9">
    <source>
        <dbReference type="ARBA" id="ARBA00023136"/>
    </source>
</evidence>
<dbReference type="PRINTS" id="PR01410">
    <property type="entry name" value="CCBIOGENESIS"/>
</dbReference>
<keyword evidence="7" id="KW-0809">Transit peptide</keyword>
<name>A0A6A6K2A1_HEVBR</name>
<evidence type="ECO:0000256" key="4">
    <source>
        <dbReference type="ARBA" id="ARBA00022519"/>
    </source>
</evidence>
<evidence type="ECO:0000256" key="8">
    <source>
        <dbReference type="ARBA" id="ARBA00022989"/>
    </source>
</evidence>
<protein>
    <submittedName>
        <fullName evidence="13">Uncharacterized protein</fullName>
    </submittedName>
</protein>
<evidence type="ECO:0000256" key="3">
    <source>
        <dbReference type="ARBA" id="ARBA00022475"/>
    </source>
</evidence>
<feature type="transmembrane region" description="Helical" evidence="10">
    <location>
        <begin position="381"/>
        <end position="403"/>
    </location>
</feature>
<feature type="transmembrane region" description="Helical" evidence="10">
    <location>
        <begin position="208"/>
        <end position="227"/>
    </location>
</feature>
<dbReference type="InterPro" id="IPR003568">
    <property type="entry name" value="Cyt_c_biogenesis_CcmF"/>
</dbReference>
<comment type="subcellular location">
    <subcellularLocation>
        <location evidence="1">Cell inner membrane</location>
        <topology evidence="1">Multi-pass membrane protein</topology>
    </subcellularLocation>
</comment>
<organism evidence="13 14">
    <name type="scientific">Hevea brasiliensis</name>
    <name type="common">Para rubber tree</name>
    <name type="synonym">Siphonia brasiliensis</name>
    <dbReference type="NCBI Taxonomy" id="3981"/>
    <lineage>
        <taxon>Eukaryota</taxon>
        <taxon>Viridiplantae</taxon>
        <taxon>Streptophyta</taxon>
        <taxon>Embryophyta</taxon>
        <taxon>Tracheophyta</taxon>
        <taxon>Spermatophyta</taxon>
        <taxon>Magnoliopsida</taxon>
        <taxon>eudicotyledons</taxon>
        <taxon>Gunneridae</taxon>
        <taxon>Pentapetalae</taxon>
        <taxon>rosids</taxon>
        <taxon>fabids</taxon>
        <taxon>Malpighiales</taxon>
        <taxon>Euphorbiaceae</taxon>
        <taxon>Crotonoideae</taxon>
        <taxon>Micrandreae</taxon>
        <taxon>Hevea</taxon>
    </lineage>
</organism>
<dbReference type="GO" id="GO:0015232">
    <property type="term" value="F:heme transmembrane transporter activity"/>
    <property type="evidence" value="ECO:0007669"/>
    <property type="project" value="InterPro"/>
</dbReference>
<dbReference type="Gene3D" id="2.40.30.160">
    <property type="match status" value="1"/>
</dbReference>
<keyword evidence="8 10" id="KW-1133">Transmembrane helix</keyword>
<feature type="domain" description="Cytochrome c assembly protein" evidence="11">
    <location>
        <begin position="10"/>
        <end position="192"/>
    </location>
</feature>
<dbReference type="Proteomes" id="UP000467840">
    <property type="component" value="Unassembled WGS sequence"/>
</dbReference>
<dbReference type="PANTHER" id="PTHR43653:SF3">
    <property type="entry name" value="CYTOCHROME C-TYPE BIOGENESIS PROTEIN NRFE-RELATED"/>
    <property type="match status" value="1"/>
</dbReference>
<evidence type="ECO:0000313" key="14">
    <source>
        <dbReference type="Proteomes" id="UP000467840"/>
    </source>
</evidence>
<keyword evidence="6" id="KW-0201">Cytochrome c-type biogenesis</keyword>
<feature type="transmembrane region" description="Helical" evidence="10">
    <location>
        <begin position="286"/>
        <end position="306"/>
    </location>
</feature>
<dbReference type="PANTHER" id="PTHR43653">
    <property type="entry name" value="CYTOCHROME C ASSEMBLY PROTEIN-RELATED"/>
    <property type="match status" value="1"/>
</dbReference>
<sequence>MLSAYGTLIALLIRRDDLKRASLVVQNLLSFGFSLFGVIFANPFLKVITLDADGLGFNPMLQDIGLALHPPVLFGGYTGFGAVFSITVATLILRIDPKEWVTVIRGWVLSAWTLLTLGVALGGWWAYRELGWGGFWSWDPVENVSLMPWFLGVALIHMMPVVKKFGIYCNFTFLLALLTFIASLCGTFLVRSGFLVSIHAFANDQGCGMFLLALVTIITGGLLTFVVKYRNLPEACRHFGCISKLTAILANSVIMLTAFLVVLVGTVYPIILELLEGDTISVGAPYYNNVFSMLSVALFVVMILLSGLSWDGSEKFKMTFKISSVIATLLVPFVAPLKLAGVLILLAALLFVSILEDYIHRVRSSQMRLSAAVRRISLGRYAMTMAHAGVAVCMLGIVCSAAFQENVTQYMKEHESADIHGFSVTLSGVSLVKRPHNEAIRAKFSVARAGKVVCLLFPESRFYYVEGVRNSESSICHGLLADIYIVVGEVDKNRGIAVQMHYKPLINLVWVGFALMIAGGVLSVIKVWLRRRQNNPAIVVKLFRLHDRSVLKVYGPDAGKFLHGITTNDVLGIGTQEPIYNLILNSRGRYVFDFFLIPHEQNFLLDCANADADALTELLRSYRLQLRVRVKRCDDKYAVAVHPNATGGAASFEDAILFQDPRDSKMWMRAIVPTTASVTCDELPDLNEYELLRIKCTIPNCVLDMARNESFPLHFAMDRLNAISLNKGCYIGQEVVARMWRIGAKKRLYTVFSDTNVLVCGQEIFAQGQPAGHMLSTLGHWGLCLLEVEKITDGCNIESGGTHLKIYG</sequence>
<dbReference type="Pfam" id="PF01578">
    <property type="entry name" value="Cytochrom_C_asm"/>
    <property type="match status" value="1"/>
</dbReference>
<feature type="transmembrane region" description="Helical" evidence="10">
    <location>
        <begin position="21"/>
        <end position="41"/>
    </location>
</feature>
<dbReference type="Pfam" id="PF16327">
    <property type="entry name" value="CcmF_C"/>
    <property type="match status" value="1"/>
</dbReference>
<dbReference type="InterPro" id="IPR003567">
    <property type="entry name" value="Cyt_c_biogenesis"/>
</dbReference>
<evidence type="ECO:0000256" key="2">
    <source>
        <dbReference type="ARBA" id="ARBA00009186"/>
    </source>
</evidence>
<proteinExistence type="inferred from homology"/>
<evidence type="ECO:0000256" key="6">
    <source>
        <dbReference type="ARBA" id="ARBA00022748"/>
    </source>
</evidence>
<dbReference type="AlphaFoldDB" id="A0A6A6K2A1"/>
<dbReference type="GO" id="GO:0020037">
    <property type="term" value="F:heme binding"/>
    <property type="evidence" value="ECO:0007669"/>
    <property type="project" value="InterPro"/>
</dbReference>
<evidence type="ECO:0000256" key="5">
    <source>
        <dbReference type="ARBA" id="ARBA00022692"/>
    </source>
</evidence>
<dbReference type="InterPro" id="IPR002541">
    <property type="entry name" value="Cyt_c_assembly"/>
</dbReference>
<evidence type="ECO:0000259" key="12">
    <source>
        <dbReference type="Pfam" id="PF16327"/>
    </source>
</evidence>
<evidence type="ECO:0000256" key="7">
    <source>
        <dbReference type="ARBA" id="ARBA00022946"/>
    </source>
</evidence>
<dbReference type="InterPro" id="IPR017703">
    <property type="entry name" value="YgfZ/GCV_T_CS"/>
</dbReference>
<dbReference type="InterPro" id="IPR027266">
    <property type="entry name" value="TrmE/GcvT-like"/>
</dbReference>
<keyword evidence="9 10" id="KW-0472">Membrane</keyword>
<feature type="transmembrane region" description="Helical" evidence="10">
    <location>
        <begin position="74"/>
        <end position="95"/>
    </location>
</feature>
<gene>
    <name evidence="13" type="ORF">GH714_043020</name>
</gene>
<dbReference type="GO" id="GO:0005886">
    <property type="term" value="C:plasma membrane"/>
    <property type="evidence" value="ECO:0007669"/>
    <property type="project" value="UniProtKB-SubCell"/>
</dbReference>
<comment type="similarity">
    <text evidence="2">Belongs to the CcmF/CycK/Ccl1/NrfE/CcsA family.</text>
</comment>